<keyword evidence="3" id="KW-0268">Exocytosis</keyword>
<dbReference type="VEuPathDB" id="FungiDB:H257_11006"/>
<dbReference type="PANTHER" id="PTHR12100">
    <property type="entry name" value="SEC10"/>
    <property type="match status" value="1"/>
</dbReference>
<dbReference type="RefSeq" id="XP_009836084.1">
    <property type="nucleotide sequence ID" value="XM_009837782.1"/>
</dbReference>
<feature type="domain" description="Exocyst complex component Sec10 N-terminal" evidence="7">
    <location>
        <begin position="58"/>
        <end position="155"/>
    </location>
</feature>
<keyword evidence="4" id="KW-0175">Coiled coil</keyword>
<dbReference type="InterPro" id="IPR048625">
    <property type="entry name" value="Sec10_N"/>
</dbReference>
<dbReference type="InterPro" id="IPR048627">
    <property type="entry name" value="Sec10_HB"/>
</dbReference>
<dbReference type="GeneID" id="20813002"/>
<evidence type="ECO:0000256" key="2">
    <source>
        <dbReference type="ARBA" id="ARBA00022448"/>
    </source>
</evidence>
<dbReference type="AlphaFoldDB" id="W4G553"/>
<evidence type="ECO:0000313" key="8">
    <source>
        <dbReference type="EMBL" id="ETV74426.1"/>
    </source>
</evidence>
<dbReference type="EMBL" id="KI913144">
    <property type="protein sequence ID" value="ETV74426.1"/>
    <property type="molecule type" value="Genomic_DNA"/>
</dbReference>
<evidence type="ECO:0000256" key="3">
    <source>
        <dbReference type="ARBA" id="ARBA00022483"/>
    </source>
</evidence>
<sequence>MNSTSSIRSKELTKLLSSGVGGGSFQSYEGYSTDVMLDELCGPPSDGNNGPSSLSDLQATFKSAIEKLLAHRDVISAKLVDVDKQNKKIAAKFNDSLREPEKLLHLISAEMDELEDRFTKVSSSAVVIGDRLAIIDKEKNRARETDELLEAILLLNAPSTTTVKSSTNQLYTTLKDPHKIHEALGIVSKLRDFADELSSPSTAVAVQEIHRLNQALETALLQGFSDAQDQELRGVANSQDMDAMKQNAASLLAHGCNDLVTDRFVWNVIKEKLTKHAQFLRADESAADLPASSHPSDDLLQDLDSLTAKVRAIVKSQFAVIHRVFPGAVAPSVREVLIERVCHDPAFGLLSHLERLLGGNGMSDKEYVATLSVAYEKCCGLVQSIGSFPLDTPAESDRMRTFLTVQLQVLFGGHRQRYVQIEQDLLSQGFDKTLSMIKWPPIPSGKNKYKLKEQAAKETAKGHQITSPTSGNIPSNTTSLTSPASTTALASPRDAPTANKPEPLNLFYQMLLPISMDDTMPRKFGRDLQESTARCDVVLRNSELRVELMARLYTSYCHAFGDEYLGKMANLSHELVQEPLLCLESASNFFVVLKSLMGHVNLLDSQYKVAVAPYLAQAAPTQHTICMESKRKTMEKLEGLIAYGLQKTFQAVEKSLVALFTNGLDKGDFVGNKQVQTQSKACTQVVQYLSHMFMHACAALDDVGGVSNRTQFVSNVCATFKDTYIAHLQKFKFDADGACLLLTDLAMYRQAFRVCRHPSIDDHFDLLHAIANIYALPRDSLVSYVTEGLQTTLGKATLHALIRRRWDYNLNGDKIPI</sequence>
<feature type="domain" description="Exocyst complex component Sec10-like alpha-helical bundle" evidence="6">
    <location>
        <begin position="186"/>
        <end position="809"/>
    </location>
</feature>
<comment type="similarity">
    <text evidence="1">Belongs to the SEC10 family.</text>
</comment>
<proteinExistence type="inferred from homology"/>
<dbReference type="STRING" id="112090.W4G553"/>
<gene>
    <name evidence="8" type="ORF">H257_11006</name>
</gene>
<evidence type="ECO:0000256" key="5">
    <source>
        <dbReference type="SAM" id="MobiDB-lite"/>
    </source>
</evidence>
<keyword evidence="2" id="KW-0813">Transport</keyword>
<organism evidence="8">
    <name type="scientific">Aphanomyces astaci</name>
    <name type="common">Crayfish plague agent</name>
    <dbReference type="NCBI Taxonomy" id="112090"/>
    <lineage>
        <taxon>Eukaryota</taxon>
        <taxon>Sar</taxon>
        <taxon>Stramenopiles</taxon>
        <taxon>Oomycota</taxon>
        <taxon>Saprolegniomycetes</taxon>
        <taxon>Saprolegniales</taxon>
        <taxon>Verrucalvaceae</taxon>
        <taxon>Aphanomyces</taxon>
    </lineage>
</organism>
<feature type="compositionally biased region" description="Polar residues" evidence="5">
    <location>
        <begin position="464"/>
        <end position="473"/>
    </location>
</feature>
<dbReference type="GO" id="GO:0006887">
    <property type="term" value="P:exocytosis"/>
    <property type="evidence" value="ECO:0007669"/>
    <property type="project" value="UniProtKB-KW"/>
</dbReference>
<reference evidence="8" key="1">
    <citation type="submission" date="2013-12" db="EMBL/GenBank/DDBJ databases">
        <title>The Genome Sequence of Aphanomyces astaci APO3.</title>
        <authorList>
            <consortium name="The Broad Institute Genomics Platform"/>
            <person name="Russ C."/>
            <person name="Tyler B."/>
            <person name="van West P."/>
            <person name="Dieguez-Uribeondo J."/>
            <person name="Young S.K."/>
            <person name="Zeng Q."/>
            <person name="Gargeya S."/>
            <person name="Fitzgerald M."/>
            <person name="Abouelleil A."/>
            <person name="Alvarado L."/>
            <person name="Chapman S.B."/>
            <person name="Gainer-Dewar J."/>
            <person name="Goldberg J."/>
            <person name="Griggs A."/>
            <person name="Gujja S."/>
            <person name="Hansen M."/>
            <person name="Howarth C."/>
            <person name="Imamovic A."/>
            <person name="Ireland A."/>
            <person name="Larimer J."/>
            <person name="McCowan C."/>
            <person name="Murphy C."/>
            <person name="Pearson M."/>
            <person name="Poon T.W."/>
            <person name="Priest M."/>
            <person name="Roberts A."/>
            <person name="Saif S."/>
            <person name="Shea T."/>
            <person name="Sykes S."/>
            <person name="Wortman J."/>
            <person name="Nusbaum C."/>
            <person name="Birren B."/>
        </authorList>
    </citation>
    <scope>NUCLEOTIDE SEQUENCE [LARGE SCALE GENOMIC DNA]</scope>
    <source>
        <strain evidence="8">APO3</strain>
    </source>
</reference>
<accession>W4G553</accession>
<evidence type="ECO:0000259" key="7">
    <source>
        <dbReference type="Pfam" id="PF20667"/>
    </source>
</evidence>
<dbReference type="PANTHER" id="PTHR12100:SF0">
    <property type="entry name" value="EXOCYST COMPLEX COMPONENT 5"/>
    <property type="match status" value="1"/>
</dbReference>
<feature type="region of interest" description="Disordered" evidence="5">
    <location>
        <begin position="448"/>
        <end position="501"/>
    </location>
</feature>
<dbReference type="GO" id="GO:0000145">
    <property type="term" value="C:exocyst"/>
    <property type="evidence" value="ECO:0007669"/>
    <property type="project" value="TreeGrafter"/>
</dbReference>
<evidence type="ECO:0000259" key="6">
    <source>
        <dbReference type="Pfam" id="PF07393"/>
    </source>
</evidence>
<feature type="compositionally biased region" description="Basic and acidic residues" evidence="5">
    <location>
        <begin position="450"/>
        <end position="461"/>
    </location>
</feature>
<dbReference type="InterPro" id="IPR009976">
    <property type="entry name" value="Sec10-like"/>
</dbReference>
<dbReference type="OrthoDB" id="125856at2759"/>
<name>W4G553_APHAT</name>
<protein>
    <submittedName>
        <fullName evidence="8">Uncharacterized protein</fullName>
    </submittedName>
</protein>
<evidence type="ECO:0000256" key="1">
    <source>
        <dbReference type="ARBA" id="ARBA00006572"/>
    </source>
</evidence>
<dbReference type="GO" id="GO:0006893">
    <property type="term" value="P:Golgi to plasma membrane transport"/>
    <property type="evidence" value="ECO:0007669"/>
    <property type="project" value="TreeGrafter"/>
</dbReference>
<feature type="compositionally biased region" description="Low complexity" evidence="5">
    <location>
        <begin position="474"/>
        <end position="492"/>
    </location>
</feature>
<evidence type="ECO:0000256" key="4">
    <source>
        <dbReference type="ARBA" id="ARBA00023054"/>
    </source>
</evidence>
<dbReference type="Pfam" id="PF20667">
    <property type="entry name" value="Sec10_N"/>
    <property type="match status" value="1"/>
</dbReference>
<dbReference type="Pfam" id="PF07393">
    <property type="entry name" value="Sec10_HB"/>
    <property type="match status" value="1"/>
</dbReference>